<evidence type="ECO:0000256" key="12">
    <source>
        <dbReference type="ARBA" id="ARBA00022786"/>
    </source>
</evidence>
<dbReference type="GO" id="GO:0008270">
    <property type="term" value="F:zinc ion binding"/>
    <property type="evidence" value="ECO:0007669"/>
    <property type="project" value="UniProtKB-KW"/>
</dbReference>
<dbReference type="PROSITE" id="PS00518">
    <property type="entry name" value="ZF_RING_1"/>
    <property type="match status" value="1"/>
</dbReference>
<reference evidence="22" key="1">
    <citation type="submission" date="2023-06" db="EMBL/GenBank/DDBJ databases">
        <title>Genome-scale phylogeny and comparative genomics of the fungal order Sordariales.</title>
        <authorList>
            <consortium name="Lawrence Berkeley National Laboratory"/>
            <person name="Hensen N."/>
            <person name="Bonometti L."/>
            <person name="Westerberg I."/>
            <person name="Brannstrom I.O."/>
            <person name="Guillou S."/>
            <person name="Cros-Aarteil S."/>
            <person name="Calhoun S."/>
            <person name="Haridas S."/>
            <person name="Kuo A."/>
            <person name="Mondo S."/>
            <person name="Pangilinan J."/>
            <person name="Riley R."/>
            <person name="Labutti K."/>
            <person name="Andreopoulos B."/>
            <person name="Lipzen A."/>
            <person name="Chen C."/>
            <person name="Yanf M."/>
            <person name="Daum C."/>
            <person name="Ng V."/>
            <person name="Clum A."/>
            <person name="Steindorff A."/>
            <person name="Ohm R."/>
            <person name="Martin F."/>
            <person name="Silar P."/>
            <person name="Natvig D."/>
            <person name="Lalanne C."/>
            <person name="Gautier V."/>
            <person name="Ament-Velasquez S.L."/>
            <person name="Kruys A."/>
            <person name="Hutchinson M.I."/>
            <person name="Powell A.J."/>
            <person name="Barry K."/>
            <person name="Miller A.N."/>
            <person name="Grigoriev I.V."/>
            <person name="Debuchy R."/>
            <person name="Gladieux P."/>
            <person name="Thoren M.H."/>
            <person name="Johannesson H."/>
        </authorList>
    </citation>
    <scope>NUCLEOTIDE SEQUENCE</scope>
    <source>
        <strain evidence="22">8032-3</strain>
    </source>
</reference>
<evidence type="ECO:0000256" key="19">
    <source>
        <dbReference type="PROSITE-ProRule" id="PRU00175"/>
    </source>
</evidence>
<sequence>MADAGVKPPPPLTSSPYPFAAAPDIIRAHQKDAYFQGVLTNQLSDLHRRLRGARSAHAWAAEARTAADLLYLCLTTLPGNRTLGEEYCDLVQVEAPRPSSRARRRRETPAAPDTDTDDNTTTTSTTEDDGGPLLPTPSRRAALVATSVLAPYIASLLMPRLRAALRSRLQSRLAALARRGPGPEGSGSRAYRAQRYLLAHLADLTSGSHLRAAALAVFYFTGAYYSLPKRLLGLRYVFTRRAAGDGAAGAQGAADRVGYEVLGVLLAVQMLVRGYLHVRATARGGGAAEAEEEAAVRERVVGGGGAVEVSLDENAYSSNNALLVGAAAAGGGGGGGQRSPAEIAASTHTPLPRGGGPRYDLAAEGVMGWIKGRQQRKCTLCLDGLRDPAATQCGHVFCWGCIGDWVREKPECPLCRREAMVQHILPLRAA</sequence>
<evidence type="ECO:0000256" key="20">
    <source>
        <dbReference type="SAM" id="MobiDB-lite"/>
    </source>
</evidence>
<dbReference type="GeneID" id="85312959"/>
<dbReference type="GO" id="GO:0005778">
    <property type="term" value="C:peroxisomal membrane"/>
    <property type="evidence" value="ECO:0007669"/>
    <property type="project" value="UniProtKB-SubCell"/>
</dbReference>
<evidence type="ECO:0000313" key="22">
    <source>
        <dbReference type="EMBL" id="KAK1769688.1"/>
    </source>
</evidence>
<evidence type="ECO:0000256" key="8">
    <source>
        <dbReference type="ARBA" id="ARBA00022679"/>
    </source>
</evidence>
<proteinExistence type="inferred from homology"/>
<dbReference type="Pfam" id="PF04757">
    <property type="entry name" value="Pex2_Pex12"/>
    <property type="match status" value="1"/>
</dbReference>
<evidence type="ECO:0000256" key="4">
    <source>
        <dbReference type="ARBA" id="ARBA00008704"/>
    </source>
</evidence>
<dbReference type="PROSITE" id="PS50089">
    <property type="entry name" value="ZF_RING_2"/>
    <property type="match status" value="1"/>
</dbReference>
<evidence type="ECO:0000256" key="2">
    <source>
        <dbReference type="ARBA" id="ARBA00004585"/>
    </source>
</evidence>
<dbReference type="InterPro" id="IPR025654">
    <property type="entry name" value="PEX2/10"/>
</dbReference>
<dbReference type="InterPro" id="IPR017907">
    <property type="entry name" value="Znf_RING_CS"/>
</dbReference>
<evidence type="ECO:0000256" key="1">
    <source>
        <dbReference type="ARBA" id="ARBA00000900"/>
    </source>
</evidence>
<dbReference type="FunFam" id="3.30.40.10:FF:000395">
    <property type="entry name" value="Putative Peroxisome biosynthesis protein (Peroxin-10)"/>
    <property type="match status" value="1"/>
</dbReference>
<dbReference type="GO" id="GO:0061630">
    <property type="term" value="F:ubiquitin protein ligase activity"/>
    <property type="evidence" value="ECO:0007669"/>
    <property type="project" value="UniProtKB-EC"/>
</dbReference>
<keyword evidence="9" id="KW-0812">Transmembrane</keyword>
<keyword evidence="13" id="KW-0862">Zinc</keyword>
<dbReference type="RefSeq" id="XP_060285901.1">
    <property type="nucleotide sequence ID" value="XM_060429772.1"/>
</dbReference>
<dbReference type="PANTHER" id="PTHR23350">
    <property type="entry name" value="PEROXISOME ASSEMBLY PROTEIN 10"/>
    <property type="match status" value="1"/>
</dbReference>
<comment type="similarity">
    <text evidence="4">Belongs to the pex2/pex10/pex12 family.</text>
</comment>
<dbReference type="EMBL" id="MU839002">
    <property type="protein sequence ID" value="KAK1769688.1"/>
    <property type="molecule type" value="Genomic_DNA"/>
</dbReference>
<keyword evidence="15" id="KW-1133">Transmembrane helix</keyword>
<keyword evidence="17" id="KW-0576">Peroxisome</keyword>
<comment type="caution">
    <text evidence="22">The sequence shown here is derived from an EMBL/GenBank/DDBJ whole genome shotgun (WGS) entry which is preliminary data.</text>
</comment>
<keyword evidence="16" id="KW-0472">Membrane</keyword>
<dbReference type="SUPFAM" id="SSF57850">
    <property type="entry name" value="RING/U-box"/>
    <property type="match status" value="1"/>
</dbReference>
<dbReference type="AlphaFoldDB" id="A0AAJ0C3X3"/>
<dbReference type="GO" id="GO:0016567">
    <property type="term" value="P:protein ubiquitination"/>
    <property type="evidence" value="ECO:0007669"/>
    <property type="project" value="UniProtKB-ARBA"/>
</dbReference>
<comment type="catalytic activity">
    <reaction evidence="1">
        <text>S-ubiquitinyl-[E2 ubiquitin-conjugating enzyme]-L-cysteine + [acceptor protein]-L-lysine = [E2 ubiquitin-conjugating enzyme]-L-cysteine + N(6)-ubiquitinyl-[acceptor protein]-L-lysine.</text>
        <dbReference type="EC" id="2.3.2.27"/>
    </reaction>
</comment>
<dbReference type="SMART" id="SM00184">
    <property type="entry name" value="RING"/>
    <property type="match status" value="1"/>
</dbReference>
<keyword evidence="14" id="KW-0653">Protein transport</keyword>
<evidence type="ECO:0000256" key="5">
    <source>
        <dbReference type="ARBA" id="ARBA00012483"/>
    </source>
</evidence>
<dbReference type="Gene3D" id="3.30.40.10">
    <property type="entry name" value="Zinc/RING finger domain, C3HC4 (zinc finger)"/>
    <property type="match status" value="1"/>
</dbReference>
<dbReference type="PANTHER" id="PTHR23350:SF0">
    <property type="entry name" value="PEROXISOME BIOGENESIS FACTOR 10"/>
    <property type="match status" value="1"/>
</dbReference>
<dbReference type="InterPro" id="IPR013083">
    <property type="entry name" value="Znf_RING/FYVE/PHD"/>
</dbReference>
<keyword evidence="11 19" id="KW-0863">Zinc-finger</keyword>
<keyword evidence="6" id="KW-0813">Transport</keyword>
<dbReference type="GO" id="GO:0016562">
    <property type="term" value="P:protein import into peroxisome matrix, receptor recycling"/>
    <property type="evidence" value="ECO:0007669"/>
    <property type="project" value="UniProtKB-ARBA"/>
</dbReference>
<comment type="subcellular location">
    <subcellularLocation>
        <location evidence="2">Peroxisome membrane</location>
        <topology evidence="2">Multi-pass membrane protein</topology>
    </subcellularLocation>
</comment>
<feature type="region of interest" description="Disordered" evidence="20">
    <location>
        <begin position="95"/>
        <end position="137"/>
    </location>
</feature>
<accession>A0AAJ0C3X3</accession>
<dbReference type="CDD" id="cd16527">
    <property type="entry name" value="RING-HC_PEX10"/>
    <property type="match status" value="1"/>
</dbReference>
<evidence type="ECO:0000256" key="18">
    <source>
        <dbReference type="ARBA" id="ARBA00041230"/>
    </source>
</evidence>
<feature type="domain" description="RING-type" evidence="21">
    <location>
        <begin position="378"/>
        <end position="416"/>
    </location>
</feature>
<evidence type="ECO:0000256" key="3">
    <source>
        <dbReference type="ARBA" id="ARBA00004906"/>
    </source>
</evidence>
<evidence type="ECO:0000259" key="21">
    <source>
        <dbReference type="PROSITE" id="PS50089"/>
    </source>
</evidence>
<dbReference type="Proteomes" id="UP001244011">
    <property type="component" value="Unassembled WGS sequence"/>
</dbReference>
<gene>
    <name evidence="22" type="ORF">QBC33DRAFT_556975</name>
</gene>
<evidence type="ECO:0000256" key="10">
    <source>
        <dbReference type="ARBA" id="ARBA00022723"/>
    </source>
</evidence>
<dbReference type="InterPro" id="IPR006845">
    <property type="entry name" value="Pex_N"/>
</dbReference>
<keyword evidence="12" id="KW-0833">Ubl conjugation pathway</keyword>
<evidence type="ECO:0000256" key="9">
    <source>
        <dbReference type="ARBA" id="ARBA00022692"/>
    </source>
</evidence>
<evidence type="ECO:0000256" key="17">
    <source>
        <dbReference type="ARBA" id="ARBA00023140"/>
    </source>
</evidence>
<keyword evidence="7" id="KW-0962">Peroxisome biogenesis</keyword>
<feature type="compositionally biased region" description="Low complexity" evidence="20">
    <location>
        <begin position="109"/>
        <end position="125"/>
    </location>
</feature>
<evidence type="ECO:0000313" key="23">
    <source>
        <dbReference type="Proteomes" id="UP001244011"/>
    </source>
</evidence>
<keyword evidence="8" id="KW-0808">Transferase</keyword>
<evidence type="ECO:0000256" key="6">
    <source>
        <dbReference type="ARBA" id="ARBA00022448"/>
    </source>
</evidence>
<organism evidence="22 23">
    <name type="scientific">Phialemonium atrogriseum</name>
    <dbReference type="NCBI Taxonomy" id="1093897"/>
    <lineage>
        <taxon>Eukaryota</taxon>
        <taxon>Fungi</taxon>
        <taxon>Dikarya</taxon>
        <taxon>Ascomycota</taxon>
        <taxon>Pezizomycotina</taxon>
        <taxon>Sordariomycetes</taxon>
        <taxon>Sordariomycetidae</taxon>
        <taxon>Cephalothecales</taxon>
        <taxon>Cephalothecaceae</taxon>
        <taxon>Phialemonium</taxon>
    </lineage>
</organism>
<comment type="pathway">
    <text evidence="3">Protein modification; protein ubiquitination.</text>
</comment>
<name>A0AAJ0C3X3_9PEZI</name>
<protein>
    <recommendedName>
        <fullName evidence="5">RING-type E3 ubiquitin transferase</fullName>
        <ecNumber evidence="5">2.3.2.27</ecNumber>
    </recommendedName>
    <alternativeName>
        <fullName evidence="18">Peroxin-10</fullName>
    </alternativeName>
</protein>
<evidence type="ECO:0000256" key="7">
    <source>
        <dbReference type="ARBA" id="ARBA00022593"/>
    </source>
</evidence>
<evidence type="ECO:0000256" key="16">
    <source>
        <dbReference type="ARBA" id="ARBA00023136"/>
    </source>
</evidence>
<dbReference type="Pfam" id="PF13923">
    <property type="entry name" value="zf-C3HC4_2"/>
    <property type="match status" value="1"/>
</dbReference>
<keyword evidence="23" id="KW-1185">Reference proteome</keyword>
<dbReference type="EC" id="2.3.2.27" evidence="5"/>
<evidence type="ECO:0000256" key="11">
    <source>
        <dbReference type="ARBA" id="ARBA00022771"/>
    </source>
</evidence>
<evidence type="ECO:0000256" key="15">
    <source>
        <dbReference type="ARBA" id="ARBA00022989"/>
    </source>
</evidence>
<evidence type="ECO:0000256" key="13">
    <source>
        <dbReference type="ARBA" id="ARBA00022833"/>
    </source>
</evidence>
<keyword evidence="10" id="KW-0479">Metal-binding</keyword>
<dbReference type="InterPro" id="IPR001841">
    <property type="entry name" value="Znf_RING"/>
</dbReference>
<evidence type="ECO:0000256" key="14">
    <source>
        <dbReference type="ARBA" id="ARBA00022927"/>
    </source>
</evidence>